<dbReference type="EMBL" id="DS471221">
    <property type="protein sequence ID" value="EDO28748.1"/>
    <property type="molecule type" value="Genomic_DNA"/>
</dbReference>
<evidence type="ECO:0000313" key="1">
    <source>
        <dbReference type="EMBL" id="EDO28748.1"/>
    </source>
</evidence>
<dbReference type="AlphaFoldDB" id="A7T5L3"/>
<dbReference type="InParanoid" id="A7T5L3"/>
<dbReference type="STRING" id="45351.A7T5L3"/>
<dbReference type="KEGG" id="nve:5499218"/>
<dbReference type="PhylomeDB" id="A7T5L3"/>
<keyword evidence="2" id="KW-1185">Reference proteome</keyword>
<feature type="non-terminal residue" evidence="1">
    <location>
        <position position="105"/>
    </location>
</feature>
<evidence type="ECO:0000313" key="2">
    <source>
        <dbReference type="Proteomes" id="UP000001593"/>
    </source>
</evidence>
<sequence length="105" mass="12196">MTLVLTDSHYGIPQAILTALAINCPDDPQEFILSKLTLVLGDEQVLEDLRWDSFIDEMYKPKNRIIKTAALEFLWSYEDENSQPTPEMYQKAYNLYNGKLKVMCF</sequence>
<dbReference type="Proteomes" id="UP000001593">
    <property type="component" value="Unassembled WGS sequence"/>
</dbReference>
<dbReference type="eggNOG" id="ENOG502T174">
    <property type="taxonomic scope" value="Eukaryota"/>
</dbReference>
<dbReference type="HOGENOM" id="CLU_2243273_0_0_1"/>
<name>A7T5L3_NEMVE</name>
<reference evidence="1 2" key="1">
    <citation type="journal article" date="2007" name="Science">
        <title>Sea anemone genome reveals ancestral eumetazoan gene repertoire and genomic organization.</title>
        <authorList>
            <person name="Putnam N.H."/>
            <person name="Srivastava M."/>
            <person name="Hellsten U."/>
            <person name="Dirks B."/>
            <person name="Chapman J."/>
            <person name="Salamov A."/>
            <person name="Terry A."/>
            <person name="Shapiro H."/>
            <person name="Lindquist E."/>
            <person name="Kapitonov V.V."/>
            <person name="Jurka J."/>
            <person name="Genikhovich G."/>
            <person name="Grigoriev I.V."/>
            <person name="Lucas S.M."/>
            <person name="Steele R.E."/>
            <person name="Finnerty J.R."/>
            <person name="Technau U."/>
            <person name="Martindale M.Q."/>
            <person name="Rokhsar D.S."/>
        </authorList>
    </citation>
    <scope>NUCLEOTIDE SEQUENCE [LARGE SCALE GENOMIC DNA]</scope>
    <source>
        <strain evidence="2">CH2 X CH6</strain>
    </source>
</reference>
<organism evidence="1 2">
    <name type="scientific">Nematostella vectensis</name>
    <name type="common">Starlet sea anemone</name>
    <dbReference type="NCBI Taxonomy" id="45351"/>
    <lineage>
        <taxon>Eukaryota</taxon>
        <taxon>Metazoa</taxon>
        <taxon>Cnidaria</taxon>
        <taxon>Anthozoa</taxon>
        <taxon>Hexacorallia</taxon>
        <taxon>Actiniaria</taxon>
        <taxon>Edwardsiidae</taxon>
        <taxon>Nematostella</taxon>
    </lineage>
</organism>
<proteinExistence type="predicted"/>
<accession>A7T5L3</accession>
<protein>
    <submittedName>
        <fullName evidence="1">Uncharacterized protein</fullName>
    </submittedName>
</protein>
<gene>
    <name evidence="1" type="ORF">NEMVEDRAFT_v1g222648</name>
</gene>